<accession>A0ABP0L7W5</accession>
<keyword evidence="2" id="KW-0732">Signal</keyword>
<feature type="chain" id="PRO_5045029266" evidence="2">
    <location>
        <begin position="18"/>
        <end position="223"/>
    </location>
</feature>
<proteinExistence type="predicted"/>
<feature type="compositionally biased region" description="Low complexity" evidence="1">
    <location>
        <begin position="157"/>
        <end position="167"/>
    </location>
</feature>
<gene>
    <name evidence="3" type="ORF">CCMP2556_LOCUS17480</name>
    <name evidence="4" type="ORF">CCMP2556_LOCUS19753</name>
</gene>
<evidence type="ECO:0000313" key="3">
    <source>
        <dbReference type="EMBL" id="CAK9029445.1"/>
    </source>
</evidence>
<keyword evidence="5" id="KW-1185">Reference proteome</keyword>
<dbReference type="Proteomes" id="UP001642484">
    <property type="component" value="Unassembled WGS sequence"/>
</dbReference>
<evidence type="ECO:0000313" key="4">
    <source>
        <dbReference type="EMBL" id="CAK9035048.1"/>
    </source>
</evidence>
<name>A0ABP0L7W5_9DINO</name>
<evidence type="ECO:0000313" key="5">
    <source>
        <dbReference type="Proteomes" id="UP001642484"/>
    </source>
</evidence>
<feature type="signal peptide" evidence="2">
    <location>
        <begin position="1"/>
        <end position="17"/>
    </location>
</feature>
<feature type="non-terminal residue" evidence="4">
    <location>
        <position position="223"/>
    </location>
</feature>
<feature type="compositionally biased region" description="Basic and acidic residues" evidence="1">
    <location>
        <begin position="126"/>
        <end position="137"/>
    </location>
</feature>
<sequence>MARTVLLLAVAFGPALGERLTSKLGKFQSDDSDAGFANLKINRLDKVKVEAISRAEALRLRQSGLRFHEVEHHHFGDGSSNGKVLQDLKEAAASADPLKGKKLEEPAKPKELTRFQALKKRISFSKETRAVPPKGKDSSVPTTKQDEKIQEEEEDSNSSSLDTSLKEALTPTRKMPAVLCDRAHELPSIHLRIEGSTWPGSAPHVLLASCVPSSTWTYSHFLE</sequence>
<evidence type="ECO:0000256" key="2">
    <source>
        <dbReference type="SAM" id="SignalP"/>
    </source>
</evidence>
<evidence type="ECO:0000256" key="1">
    <source>
        <dbReference type="SAM" id="MobiDB-lite"/>
    </source>
</evidence>
<protein>
    <submittedName>
        <fullName evidence="4">Uncharacterized protein</fullName>
    </submittedName>
</protein>
<feature type="region of interest" description="Disordered" evidence="1">
    <location>
        <begin position="126"/>
        <end position="168"/>
    </location>
</feature>
<dbReference type="EMBL" id="CAXAMN010011336">
    <property type="protein sequence ID" value="CAK9035048.1"/>
    <property type="molecule type" value="Genomic_DNA"/>
</dbReference>
<comment type="caution">
    <text evidence="4">The sequence shown here is derived from an EMBL/GenBank/DDBJ whole genome shotgun (WGS) entry which is preliminary data.</text>
</comment>
<dbReference type="EMBL" id="CAXAMN010009668">
    <property type="protein sequence ID" value="CAK9029445.1"/>
    <property type="molecule type" value="Genomic_DNA"/>
</dbReference>
<organism evidence="4 5">
    <name type="scientific">Durusdinium trenchii</name>
    <dbReference type="NCBI Taxonomy" id="1381693"/>
    <lineage>
        <taxon>Eukaryota</taxon>
        <taxon>Sar</taxon>
        <taxon>Alveolata</taxon>
        <taxon>Dinophyceae</taxon>
        <taxon>Suessiales</taxon>
        <taxon>Symbiodiniaceae</taxon>
        <taxon>Durusdinium</taxon>
    </lineage>
</organism>
<reference evidence="4 5" key="1">
    <citation type="submission" date="2024-02" db="EMBL/GenBank/DDBJ databases">
        <authorList>
            <person name="Chen Y."/>
            <person name="Shah S."/>
            <person name="Dougan E. K."/>
            <person name="Thang M."/>
            <person name="Chan C."/>
        </authorList>
    </citation>
    <scope>NUCLEOTIDE SEQUENCE [LARGE SCALE GENOMIC DNA]</scope>
</reference>